<comment type="similarity">
    <text evidence="2 8">Belongs to the ABC-3 integral membrane protein family.</text>
</comment>
<dbReference type="Gene3D" id="1.10.3470.10">
    <property type="entry name" value="ABC transporter involved in vitamin B12 uptake, BtuC"/>
    <property type="match status" value="1"/>
</dbReference>
<evidence type="ECO:0000313" key="11">
    <source>
        <dbReference type="Proteomes" id="UP001225316"/>
    </source>
</evidence>
<dbReference type="CDD" id="cd06550">
    <property type="entry name" value="TM_ABC_iron-siderophores_like"/>
    <property type="match status" value="1"/>
</dbReference>
<evidence type="ECO:0000256" key="3">
    <source>
        <dbReference type="ARBA" id="ARBA00022448"/>
    </source>
</evidence>
<comment type="caution">
    <text evidence="10">The sequence shown here is derived from an EMBL/GenBank/DDBJ whole genome shotgun (WGS) entry which is preliminary data.</text>
</comment>
<feature type="transmembrane region" description="Helical" evidence="9">
    <location>
        <begin position="271"/>
        <end position="290"/>
    </location>
</feature>
<keyword evidence="5 8" id="KW-0812">Transmembrane</keyword>
<dbReference type="PANTHER" id="PTHR30477">
    <property type="entry name" value="ABC-TRANSPORTER METAL-BINDING PROTEIN"/>
    <property type="match status" value="1"/>
</dbReference>
<evidence type="ECO:0000256" key="6">
    <source>
        <dbReference type="ARBA" id="ARBA00022989"/>
    </source>
</evidence>
<dbReference type="InterPro" id="IPR001626">
    <property type="entry name" value="ABC_TroCD"/>
</dbReference>
<name>A0ABU1AR82_9BACT</name>
<evidence type="ECO:0000256" key="7">
    <source>
        <dbReference type="ARBA" id="ARBA00023136"/>
    </source>
</evidence>
<evidence type="ECO:0000256" key="9">
    <source>
        <dbReference type="SAM" id="Phobius"/>
    </source>
</evidence>
<evidence type="ECO:0000256" key="8">
    <source>
        <dbReference type="RuleBase" id="RU003943"/>
    </source>
</evidence>
<evidence type="ECO:0000256" key="5">
    <source>
        <dbReference type="ARBA" id="ARBA00022692"/>
    </source>
</evidence>
<comment type="subcellular location">
    <subcellularLocation>
        <location evidence="1 8">Cell membrane</location>
        <topology evidence="1 8">Multi-pass membrane protein</topology>
    </subcellularLocation>
</comment>
<reference evidence="10 11" key="1">
    <citation type="submission" date="2023-04" db="EMBL/GenBank/DDBJ databases">
        <title>A novel bacteria isolated from coastal sediment.</title>
        <authorList>
            <person name="Liu X.-J."/>
            <person name="Du Z.-J."/>
        </authorList>
    </citation>
    <scope>NUCLEOTIDE SEQUENCE [LARGE SCALE GENOMIC DNA]</scope>
    <source>
        <strain evidence="10 11">SDUM461003</strain>
    </source>
</reference>
<feature type="transmembrane region" description="Helical" evidence="9">
    <location>
        <begin position="190"/>
        <end position="208"/>
    </location>
</feature>
<keyword evidence="7 9" id="KW-0472">Membrane</keyword>
<feature type="transmembrane region" description="Helical" evidence="9">
    <location>
        <begin position="61"/>
        <end position="81"/>
    </location>
</feature>
<dbReference type="SUPFAM" id="SSF81345">
    <property type="entry name" value="ABC transporter involved in vitamin B12 uptake, BtuC"/>
    <property type="match status" value="1"/>
</dbReference>
<keyword evidence="6 9" id="KW-1133">Transmembrane helix</keyword>
<evidence type="ECO:0000313" key="10">
    <source>
        <dbReference type="EMBL" id="MDQ8206656.1"/>
    </source>
</evidence>
<accession>A0ABU1AR82</accession>
<feature type="transmembrane region" description="Helical" evidence="9">
    <location>
        <begin position="6"/>
        <end position="29"/>
    </location>
</feature>
<dbReference type="Pfam" id="PF00950">
    <property type="entry name" value="ABC-3"/>
    <property type="match status" value="1"/>
</dbReference>
<protein>
    <submittedName>
        <fullName evidence="10">Metal ABC transporter permease</fullName>
    </submittedName>
</protein>
<feature type="transmembrane region" description="Helical" evidence="9">
    <location>
        <begin position="36"/>
        <end position="55"/>
    </location>
</feature>
<proteinExistence type="inferred from homology"/>
<feature type="transmembrane region" description="Helical" evidence="9">
    <location>
        <begin position="238"/>
        <end position="265"/>
    </location>
</feature>
<dbReference type="PANTHER" id="PTHR30477:SF8">
    <property type="entry name" value="METAL TRANSPORT SYSTEM MEMBRANE PROTEIN CT_070-RELATED"/>
    <property type="match status" value="1"/>
</dbReference>
<dbReference type="InterPro" id="IPR037294">
    <property type="entry name" value="ABC_BtuC-like"/>
</dbReference>
<sequence length="306" mass="32502">MEWYSIDTWIVVVGALAAVACALLGNFLVLRKMSMMGDAISHAVLPGLAIAFLITEARASLTMFIGAAVVGVLTAVFTQWISRFGKVDEGASMGIVFTSLFAVGLLLIVQAADHVDLDPGCVLYGAIELTPLDVVWRPVLFGTTLEVPRAALVLAGVTLLNVGFVVAFFKELRISSFDPELATTMGINSNLMHYMLMTLVAVTTVAAFEAVGSIIVIAMLIVPAASAHLLTDRLWLMVLLSCVFAILAAVLGHLSALIVPGWFGFADTSTSGMMAVMAGVLFVVVMLSAPKYGILLKHIRKTEAVQ</sequence>
<evidence type="ECO:0000256" key="2">
    <source>
        <dbReference type="ARBA" id="ARBA00008034"/>
    </source>
</evidence>
<feature type="transmembrane region" description="Helical" evidence="9">
    <location>
        <begin position="214"/>
        <end position="231"/>
    </location>
</feature>
<dbReference type="Proteomes" id="UP001225316">
    <property type="component" value="Unassembled WGS sequence"/>
</dbReference>
<evidence type="ECO:0000256" key="1">
    <source>
        <dbReference type="ARBA" id="ARBA00004651"/>
    </source>
</evidence>
<feature type="transmembrane region" description="Helical" evidence="9">
    <location>
        <begin position="150"/>
        <end position="169"/>
    </location>
</feature>
<feature type="transmembrane region" description="Helical" evidence="9">
    <location>
        <begin position="93"/>
        <end position="112"/>
    </location>
</feature>
<organism evidence="10 11">
    <name type="scientific">Thalassobacterium maritimum</name>
    <dbReference type="NCBI Taxonomy" id="3041265"/>
    <lineage>
        <taxon>Bacteria</taxon>
        <taxon>Pseudomonadati</taxon>
        <taxon>Verrucomicrobiota</taxon>
        <taxon>Opitutia</taxon>
        <taxon>Puniceicoccales</taxon>
        <taxon>Coraliomargaritaceae</taxon>
        <taxon>Thalassobacterium</taxon>
    </lineage>
</organism>
<dbReference type="EMBL" id="JARXHW010000005">
    <property type="protein sequence ID" value="MDQ8206656.1"/>
    <property type="molecule type" value="Genomic_DNA"/>
</dbReference>
<gene>
    <name evidence="10" type="ORF">QEH52_03990</name>
</gene>
<dbReference type="RefSeq" id="WP_308948760.1">
    <property type="nucleotide sequence ID" value="NZ_JARXHW010000005.1"/>
</dbReference>
<keyword evidence="3 8" id="KW-0813">Transport</keyword>
<keyword evidence="4" id="KW-1003">Cell membrane</keyword>
<keyword evidence="11" id="KW-1185">Reference proteome</keyword>
<evidence type="ECO:0000256" key="4">
    <source>
        <dbReference type="ARBA" id="ARBA00022475"/>
    </source>
</evidence>